<evidence type="ECO:0000256" key="1">
    <source>
        <dbReference type="SAM" id="MobiDB-lite"/>
    </source>
</evidence>
<evidence type="ECO:0000313" key="3">
    <source>
        <dbReference type="Proteomes" id="UP000674179"/>
    </source>
</evidence>
<organism evidence="2 3">
    <name type="scientific">Leishmania enriettii</name>
    <dbReference type="NCBI Taxonomy" id="5663"/>
    <lineage>
        <taxon>Eukaryota</taxon>
        <taxon>Discoba</taxon>
        <taxon>Euglenozoa</taxon>
        <taxon>Kinetoplastea</taxon>
        <taxon>Metakinetoplastina</taxon>
        <taxon>Trypanosomatida</taxon>
        <taxon>Trypanosomatidae</taxon>
        <taxon>Leishmaniinae</taxon>
        <taxon>Leishmania</taxon>
    </lineage>
</organism>
<name>A0A836HZT2_LEIEN</name>
<sequence length="815" mass="89108">MQRPPRPEPTKLSPYFFQQVVSHAPCTPAPCGDTTEAAVSDGLQSKGNDSLPSEPAAAAPATTVARRSSSSPPPSMYYLGITAGTRAAVGARADAGAPARVTGDAVTDRAMWEHFTPSSFRGRFEDFVRAESSQTESLRHAVEAAWLNVDQVQQRNAARRATLADVLADPDAAWRAEVREKLYWQATDIVQRYGLEVAVDDEGIAGGGETGPADTERIKLDFSVVRDGVGADLGGNHDGRTASDKADDTEGAAGGLLLCPHQVQPCQAMSASSSTQVAGTASSIAKAWAKTADDLLDPYARPHFLRRIFAPLQQLRDSLPKWTTLLLHDVHGVQKAALPNLEERVQGSVVFKVPLHRIFLDARAALQSCTQQKRVAPDAEKVQVSAYRQLERHGTLWMEFVQAHESAAAAVAAAAEAEQSTKAGGAAPIPTSAEDEVANLSQRCAAAEGLWTLLFDELDSCKSFFAEAIHCSNAVRESVAAEMNAVQQSVHAHRSRCNATVADMKSEAQACAELLHRNGQRIETAVEEMEKTFTSERDRLRQSIAQGEALLTRLEGQQEKSARRVREALKAFFVEQLQYEEASQALLQNHLSRTQLEASYTQLRQAVQLRYKGATESRKHAAELLQLLADGDMAAQQLFDACEAHCRRIETDNNFIQCRLVDQCTLALQQRYRCVQAMAALYEQRYATLEARAGNSWQLQFLLSGERDWAVANLSDVRSELRQLEKDWHQVCALRAELELEPARLDAHLLTPDWQRLMATLRNLDAPPSLQRRLPTLRAHAAAVVPPAAGCGQQAAHYLLRDAAAAARASVYPAP</sequence>
<feature type="compositionally biased region" description="Polar residues" evidence="1">
    <location>
        <begin position="42"/>
        <end position="51"/>
    </location>
</feature>
<proteinExistence type="predicted"/>
<feature type="region of interest" description="Disordered" evidence="1">
    <location>
        <begin position="31"/>
        <end position="74"/>
    </location>
</feature>
<comment type="caution">
    <text evidence="2">The sequence shown here is derived from an EMBL/GenBank/DDBJ whole genome shotgun (WGS) entry which is preliminary data.</text>
</comment>
<dbReference type="EMBL" id="JAFHKP010000001">
    <property type="protein sequence ID" value="KAG5487391.1"/>
    <property type="molecule type" value="Genomic_DNA"/>
</dbReference>
<protein>
    <submittedName>
        <fullName evidence="2">Uncharacterized protein</fullName>
    </submittedName>
</protein>
<dbReference type="GeneID" id="94175614"/>
<keyword evidence="3" id="KW-1185">Reference proteome</keyword>
<dbReference type="OrthoDB" id="272960at2759"/>
<reference evidence="2 3" key="1">
    <citation type="submission" date="2021-02" db="EMBL/GenBank/DDBJ databases">
        <title>Leishmania (Mundinia) enrietti genome sequencing and assembly.</title>
        <authorList>
            <person name="Almutairi H."/>
            <person name="Gatherer D."/>
        </authorList>
    </citation>
    <scope>NUCLEOTIDE SEQUENCE [LARGE SCALE GENOMIC DNA]</scope>
    <source>
        <strain evidence="2">CUR178</strain>
    </source>
</reference>
<evidence type="ECO:0000313" key="2">
    <source>
        <dbReference type="EMBL" id="KAG5487391.1"/>
    </source>
</evidence>
<dbReference type="Proteomes" id="UP000674179">
    <property type="component" value="Chromosome 1"/>
</dbReference>
<gene>
    <name evidence="2" type="ORF">CUR178_08477</name>
</gene>
<dbReference type="AlphaFoldDB" id="A0A836HZT2"/>
<dbReference type="KEGG" id="lenr:94175614"/>
<feature type="compositionally biased region" description="Low complexity" evidence="1">
    <location>
        <begin position="52"/>
        <end position="70"/>
    </location>
</feature>
<dbReference type="RefSeq" id="XP_067696207.1">
    <property type="nucleotide sequence ID" value="XM_067840104.1"/>
</dbReference>
<accession>A0A836HZT2</accession>